<proteinExistence type="predicted"/>
<feature type="region of interest" description="Disordered" evidence="1">
    <location>
        <begin position="487"/>
        <end position="507"/>
    </location>
</feature>
<name>S8ERC9_FOMSC</name>
<feature type="compositionally biased region" description="Basic residues" evidence="1">
    <location>
        <begin position="191"/>
        <end position="204"/>
    </location>
</feature>
<evidence type="ECO:0000256" key="1">
    <source>
        <dbReference type="SAM" id="MobiDB-lite"/>
    </source>
</evidence>
<feature type="region of interest" description="Disordered" evidence="1">
    <location>
        <begin position="280"/>
        <end position="300"/>
    </location>
</feature>
<evidence type="ECO:0000313" key="3">
    <source>
        <dbReference type="Proteomes" id="UP000015241"/>
    </source>
</evidence>
<keyword evidence="3" id="KW-1185">Reference proteome</keyword>
<dbReference type="OrthoDB" id="3173171at2759"/>
<dbReference type="Proteomes" id="UP000015241">
    <property type="component" value="Unassembled WGS sequence"/>
</dbReference>
<dbReference type="AlphaFoldDB" id="S8ERC9"/>
<evidence type="ECO:0000313" key="2">
    <source>
        <dbReference type="EMBL" id="EPT05544.1"/>
    </source>
</evidence>
<protein>
    <submittedName>
        <fullName evidence="2">Uncharacterized protein</fullName>
    </submittedName>
</protein>
<feature type="compositionally biased region" description="Basic and acidic residues" evidence="1">
    <location>
        <begin position="147"/>
        <end position="168"/>
    </location>
</feature>
<accession>S8ERC9</accession>
<dbReference type="InParanoid" id="S8ERC9"/>
<gene>
    <name evidence="2" type="ORF">FOMPIDRAFT_1027158</name>
</gene>
<feature type="compositionally biased region" description="Gly residues" evidence="1">
    <location>
        <begin position="498"/>
        <end position="507"/>
    </location>
</feature>
<feature type="region of interest" description="Disordered" evidence="1">
    <location>
        <begin position="147"/>
        <end position="225"/>
    </location>
</feature>
<dbReference type="eggNOG" id="ENOG502SMCZ">
    <property type="taxonomic scope" value="Eukaryota"/>
</dbReference>
<organism evidence="2 3">
    <name type="scientific">Fomitopsis schrenkii</name>
    <name type="common">Brown rot fungus</name>
    <dbReference type="NCBI Taxonomy" id="2126942"/>
    <lineage>
        <taxon>Eukaryota</taxon>
        <taxon>Fungi</taxon>
        <taxon>Dikarya</taxon>
        <taxon>Basidiomycota</taxon>
        <taxon>Agaricomycotina</taxon>
        <taxon>Agaricomycetes</taxon>
        <taxon>Polyporales</taxon>
        <taxon>Fomitopsis</taxon>
    </lineage>
</organism>
<sequence>MHFRHNSDPSLEIYTTHGCTLVYPTRTRFEHSEATPLADPVARLTRECSALRLRLATAERRERLSPYGPSTAPVQARTPPSARFELSLETAYARRDAARSHIQIEIMKLAERYKALQETLREMQETLRTKDKEIEALKQERDRLVAERDQARVERDQARTERDQERVKNQRIPMENGVGENREQNGGQYNNRRRGRTPSRSRGPRRIENAPPPPPPPPPPVPQKPQAIMDAEQIARTRSMDVFMTKTDNWSGAQVIQAVEDLNAEINHFAASATETCAFAKRTKTRSPPPSSDTGPLQDEESAPWLGAAFVQALSARDHTQDPILVQLALQASIAICCARSLSLFCVGFPSKLDALLSRVLTHMQDSEPQATSARWRALTHRSIRMLYPGLEEYAITELVATMLRWSSTVFALAGSSPTSEPSPALVPSTQLRRIAEAVYRLARVTREEILSTSFEVVLVDGGETFDEGGMSNKMRDYEEVIAADDEASVHSQSSAKSGGGRANGAGTGKVLCTTELGLRCVTRKSRRGSAACEDNVEEPFENRILLPPKVVLDSALDAIDRGQ</sequence>
<feature type="compositionally biased region" description="Pro residues" evidence="1">
    <location>
        <begin position="210"/>
        <end position="223"/>
    </location>
</feature>
<dbReference type="HOGENOM" id="CLU_031481_4_0_1"/>
<reference evidence="2 3" key="1">
    <citation type="journal article" date="2012" name="Science">
        <title>The Paleozoic origin of enzymatic lignin decomposition reconstructed from 31 fungal genomes.</title>
        <authorList>
            <person name="Floudas D."/>
            <person name="Binder M."/>
            <person name="Riley R."/>
            <person name="Barry K."/>
            <person name="Blanchette R.A."/>
            <person name="Henrissat B."/>
            <person name="Martinez A.T."/>
            <person name="Otillar R."/>
            <person name="Spatafora J.W."/>
            <person name="Yadav J.S."/>
            <person name="Aerts A."/>
            <person name="Benoit I."/>
            <person name="Boyd A."/>
            <person name="Carlson A."/>
            <person name="Copeland A."/>
            <person name="Coutinho P.M."/>
            <person name="de Vries R.P."/>
            <person name="Ferreira P."/>
            <person name="Findley K."/>
            <person name="Foster B."/>
            <person name="Gaskell J."/>
            <person name="Glotzer D."/>
            <person name="Gorecki P."/>
            <person name="Heitman J."/>
            <person name="Hesse C."/>
            <person name="Hori C."/>
            <person name="Igarashi K."/>
            <person name="Jurgens J.A."/>
            <person name="Kallen N."/>
            <person name="Kersten P."/>
            <person name="Kohler A."/>
            <person name="Kuees U."/>
            <person name="Kumar T.K.A."/>
            <person name="Kuo A."/>
            <person name="LaButti K."/>
            <person name="Larrondo L.F."/>
            <person name="Lindquist E."/>
            <person name="Ling A."/>
            <person name="Lombard V."/>
            <person name="Lucas S."/>
            <person name="Lundell T."/>
            <person name="Martin R."/>
            <person name="McLaughlin D.J."/>
            <person name="Morgenstern I."/>
            <person name="Morin E."/>
            <person name="Murat C."/>
            <person name="Nagy L.G."/>
            <person name="Nolan M."/>
            <person name="Ohm R.A."/>
            <person name="Patyshakuliyeva A."/>
            <person name="Rokas A."/>
            <person name="Ruiz-Duenas F.J."/>
            <person name="Sabat G."/>
            <person name="Salamov A."/>
            <person name="Samejima M."/>
            <person name="Schmutz J."/>
            <person name="Slot J.C."/>
            <person name="St John F."/>
            <person name="Stenlid J."/>
            <person name="Sun H."/>
            <person name="Sun S."/>
            <person name="Syed K."/>
            <person name="Tsang A."/>
            <person name="Wiebenga A."/>
            <person name="Young D."/>
            <person name="Pisabarro A."/>
            <person name="Eastwood D.C."/>
            <person name="Martin F."/>
            <person name="Cullen D."/>
            <person name="Grigoriev I.V."/>
            <person name="Hibbett D.S."/>
        </authorList>
    </citation>
    <scope>NUCLEOTIDE SEQUENCE</scope>
    <source>
        <strain evidence="3">FP-58527</strain>
    </source>
</reference>
<dbReference type="STRING" id="743788.S8ERC9"/>
<dbReference type="EMBL" id="KE504123">
    <property type="protein sequence ID" value="EPT05544.1"/>
    <property type="molecule type" value="Genomic_DNA"/>
</dbReference>